<name>A0A328U911_9BACL</name>
<protein>
    <submittedName>
        <fullName evidence="1">Uncharacterized protein</fullName>
    </submittedName>
</protein>
<organism evidence="1 2">
    <name type="scientific">Paenibacillus montanisoli</name>
    <dbReference type="NCBI Taxonomy" id="2081970"/>
    <lineage>
        <taxon>Bacteria</taxon>
        <taxon>Bacillati</taxon>
        <taxon>Bacillota</taxon>
        <taxon>Bacilli</taxon>
        <taxon>Bacillales</taxon>
        <taxon>Paenibacillaceae</taxon>
        <taxon>Paenibacillus</taxon>
    </lineage>
</organism>
<reference evidence="1 2" key="1">
    <citation type="submission" date="2018-06" db="EMBL/GenBank/DDBJ databases">
        <title>Paenibacillus montanisoli sp. nov., isolated from mountain area soil.</title>
        <authorList>
            <person name="Wu M."/>
        </authorList>
    </citation>
    <scope>NUCLEOTIDE SEQUENCE [LARGE SCALE GENOMIC DNA]</scope>
    <source>
        <strain evidence="1 2">RA17</strain>
    </source>
</reference>
<dbReference type="OrthoDB" id="284716at2"/>
<gene>
    <name evidence="1" type="ORF">DL346_07650</name>
</gene>
<keyword evidence="2" id="KW-1185">Reference proteome</keyword>
<dbReference type="Proteomes" id="UP000249260">
    <property type="component" value="Unassembled WGS sequence"/>
</dbReference>
<proteinExistence type="predicted"/>
<dbReference type="EMBL" id="QLUW01000001">
    <property type="protein sequence ID" value="RAP78293.1"/>
    <property type="molecule type" value="Genomic_DNA"/>
</dbReference>
<sequence length="304" mass="34550">MEVMETKRCLFCDDLVKVKRKGGCEWFIDCVCAPGESYGLREGSYEQFRLLSHSEKRGTFPIMSAYIREQTDCDEKVVISYEERQAILQSPQIPVTSEEKGVRLLRYLHRHTSGPGEPVVISQFSQSHNLTYSLNLQELVYITEKLKEEGYIERIGSTFKLTEKGWVEAANSASGRALMPCYVLLGGSEESIGREWLETVFPRLIQLGYAPKFLEEELSQRLDPKPIEAQLQSVSSSKLLIADVSEPNAELWLRVGFAIGNEIPVLWTCKSASDDQQLPLGVRPFYWDDTESLVKLVQKVLTKE</sequence>
<evidence type="ECO:0000313" key="1">
    <source>
        <dbReference type="EMBL" id="RAP78293.1"/>
    </source>
</evidence>
<dbReference type="RefSeq" id="WP_112881416.1">
    <property type="nucleotide sequence ID" value="NZ_QLUW01000001.1"/>
</dbReference>
<evidence type="ECO:0000313" key="2">
    <source>
        <dbReference type="Proteomes" id="UP000249260"/>
    </source>
</evidence>
<dbReference type="AlphaFoldDB" id="A0A328U911"/>
<accession>A0A328U911</accession>
<comment type="caution">
    <text evidence="1">The sequence shown here is derived from an EMBL/GenBank/DDBJ whole genome shotgun (WGS) entry which is preliminary data.</text>
</comment>